<dbReference type="Gene3D" id="1.20.1250.20">
    <property type="entry name" value="MFS general substrate transporter like domains"/>
    <property type="match status" value="1"/>
</dbReference>
<evidence type="ECO:0000256" key="8">
    <source>
        <dbReference type="SAM" id="Phobius"/>
    </source>
</evidence>
<evidence type="ECO:0000256" key="5">
    <source>
        <dbReference type="ARBA" id="ARBA00022989"/>
    </source>
</evidence>
<dbReference type="InterPro" id="IPR005828">
    <property type="entry name" value="MFS_sugar_transport-like"/>
</dbReference>
<feature type="transmembrane region" description="Helical" evidence="8">
    <location>
        <begin position="383"/>
        <end position="407"/>
    </location>
</feature>
<dbReference type="InterPro" id="IPR005829">
    <property type="entry name" value="Sugar_transporter_CS"/>
</dbReference>
<feature type="transmembrane region" description="Helical" evidence="8">
    <location>
        <begin position="137"/>
        <end position="154"/>
    </location>
</feature>
<dbReference type="InterPro" id="IPR036259">
    <property type="entry name" value="MFS_trans_sf"/>
</dbReference>
<comment type="similarity">
    <text evidence="2 7">Belongs to the major facilitator superfamily. Sugar transporter (TC 2.A.1.1) family.</text>
</comment>
<feature type="transmembrane region" description="Helical" evidence="8">
    <location>
        <begin position="349"/>
        <end position="371"/>
    </location>
</feature>
<comment type="subcellular location">
    <subcellularLocation>
        <location evidence="1">Membrane</location>
        <topology evidence="1">Multi-pass membrane protein</topology>
    </subcellularLocation>
</comment>
<dbReference type="NCBIfam" id="TIGR00879">
    <property type="entry name" value="SP"/>
    <property type="match status" value="1"/>
</dbReference>
<dbReference type="PANTHER" id="PTHR48022">
    <property type="entry name" value="PLASTIDIC GLUCOSE TRANSPORTER 4"/>
    <property type="match status" value="1"/>
</dbReference>
<dbReference type="VEuPathDB" id="FungiDB:EYZ11_010937"/>
<dbReference type="PANTHER" id="PTHR48022:SF28">
    <property type="entry name" value="MAJOR FACILITATOR SUPERFAMILY (MFS) PROFILE DOMAIN-CONTAINING PROTEIN-RELATED"/>
    <property type="match status" value="1"/>
</dbReference>
<dbReference type="PROSITE" id="PS50850">
    <property type="entry name" value="MFS"/>
    <property type="match status" value="1"/>
</dbReference>
<proteinExistence type="inferred from homology"/>
<keyword evidence="11" id="KW-1185">Reference proteome</keyword>
<feature type="transmembrane region" description="Helical" evidence="8">
    <location>
        <begin position="12"/>
        <end position="32"/>
    </location>
</feature>
<accession>A0A4S3J4D9</accession>
<dbReference type="GO" id="GO:0016020">
    <property type="term" value="C:membrane"/>
    <property type="evidence" value="ECO:0007669"/>
    <property type="project" value="UniProtKB-SubCell"/>
</dbReference>
<feature type="transmembrane region" description="Helical" evidence="8">
    <location>
        <begin position="419"/>
        <end position="439"/>
    </location>
</feature>
<evidence type="ECO:0000313" key="10">
    <source>
        <dbReference type="EMBL" id="THC89605.1"/>
    </source>
</evidence>
<feature type="transmembrane region" description="Helical" evidence="8">
    <location>
        <begin position="79"/>
        <end position="98"/>
    </location>
</feature>
<evidence type="ECO:0000256" key="6">
    <source>
        <dbReference type="ARBA" id="ARBA00023136"/>
    </source>
</evidence>
<evidence type="ECO:0000256" key="4">
    <source>
        <dbReference type="ARBA" id="ARBA00022692"/>
    </source>
</evidence>
<feature type="transmembrane region" description="Helical" evidence="8">
    <location>
        <begin position="52"/>
        <end position="70"/>
    </location>
</feature>
<feature type="transmembrane region" description="Helical" evidence="8">
    <location>
        <begin position="195"/>
        <end position="212"/>
    </location>
</feature>
<reference evidence="10 11" key="1">
    <citation type="submission" date="2019-03" db="EMBL/GenBank/DDBJ databases">
        <title>The genome sequence of a newly discovered highly antifungal drug resistant Aspergillus species, Aspergillus tanneri NIH 1004.</title>
        <authorList>
            <person name="Mounaud S."/>
            <person name="Singh I."/>
            <person name="Joardar V."/>
            <person name="Pakala S."/>
            <person name="Pakala S."/>
            <person name="Venepally P."/>
            <person name="Hoover J."/>
            <person name="Nierman W."/>
            <person name="Chung J."/>
            <person name="Losada L."/>
        </authorList>
    </citation>
    <scope>NUCLEOTIDE SEQUENCE [LARGE SCALE GENOMIC DNA]</scope>
    <source>
        <strain evidence="10 11">NIH1004</strain>
    </source>
</reference>
<keyword evidence="6 8" id="KW-0472">Membrane</keyword>
<evidence type="ECO:0000256" key="3">
    <source>
        <dbReference type="ARBA" id="ARBA00022448"/>
    </source>
</evidence>
<dbReference type="InterPro" id="IPR050360">
    <property type="entry name" value="MFS_Sugar_Transporters"/>
</dbReference>
<evidence type="ECO:0000256" key="7">
    <source>
        <dbReference type="RuleBase" id="RU003346"/>
    </source>
</evidence>
<dbReference type="InterPro" id="IPR003663">
    <property type="entry name" value="Sugar/inositol_transpt"/>
</dbReference>
<name>A0A4S3J4D9_9EURO</name>
<comment type="caution">
    <text evidence="10">The sequence shown here is derived from an EMBL/GenBank/DDBJ whole genome shotgun (WGS) entry which is preliminary data.</text>
</comment>
<protein>
    <recommendedName>
        <fullName evidence="9">Major facilitator superfamily (MFS) profile domain-containing protein</fullName>
    </recommendedName>
</protein>
<dbReference type="AlphaFoldDB" id="A0A4S3J4D9"/>
<dbReference type="PROSITE" id="PS00216">
    <property type="entry name" value="SUGAR_TRANSPORT_1"/>
    <property type="match status" value="1"/>
</dbReference>
<keyword evidence="4 8" id="KW-0812">Transmembrane</keyword>
<dbReference type="PRINTS" id="PR00171">
    <property type="entry name" value="SUGRTRNSPORT"/>
</dbReference>
<feature type="transmembrane region" description="Helical" evidence="8">
    <location>
        <begin position="283"/>
        <end position="305"/>
    </location>
</feature>
<feature type="transmembrane region" description="Helical" evidence="8">
    <location>
        <begin position="320"/>
        <end position="342"/>
    </location>
</feature>
<evidence type="ECO:0000313" key="11">
    <source>
        <dbReference type="Proteomes" id="UP000308092"/>
    </source>
</evidence>
<keyword evidence="5 8" id="KW-1133">Transmembrane helix</keyword>
<evidence type="ECO:0000256" key="1">
    <source>
        <dbReference type="ARBA" id="ARBA00004141"/>
    </source>
</evidence>
<feature type="transmembrane region" description="Helical" evidence="8">
    <location>
        <begin position="451"/>
        <end position="470"/>
    </location>
</feature>
<dbReference type="Proteomes" id="UP000308092">
    <property type="component" value="Unassembled WGS sequence"/>
</dbReference>
<evidence type="ECO:0000259" key="9">
    <source>
        <dbReference type="PROSITE" id="PS50850"/>
    </source>
</evidence>
<dbReference type="GO" id="GO:0005351">
    <property type="term" value="F:carbohydrate:proton symporter activity"/>
    <property type="evidence" value="ECO:0007669"/>
    <property type="project" value="TreeGrafter"/>
</dbReference>
<dbReference type="InterPro" id="IPR020846">
    <property type="entry name" value="MFS_dom"/>
</dbReference>
<gene>
    <name evidence="10" type="ORF">EYZ11_010937</name>
</gene>
<organism evidence="10 11">
    <name type="scientific">Aspergillus tanneri</name>
    <dbReference type="NCBI Taxonomy" id="1220188"/>
    <lineage>
        <taxon>Eukaryota</taxon>
        <taxon>Fungi</taxon>
        <taxon>Dikarya</taxon>
        <taxon>Ascomycota</taxon>
        <taxon>Pezizomycotina</taxon>
        <taxon>Eurotiomycetes</taxon>
        <taxon>Eurotiomycetidae</taxon>
        <taxon>Eurotiales</taxon>
        <taxon>Aspergillaceae</taxon>
        <taxon>Aspergillus</taxon>
        <taxon>Aspergillus subgen. Circumdati</taxon>
    </lineage>
</organism>
<dbReference type="Pfam" id="PF00083">
    <property type="entry name" value="Sugar_tr"/>
    <property type="match status" value="1"/>
</dbReference>
<dbReference type="EMBL" id="SOSA01000629">
    <property type="protein sequence ID" value="THC89605.1"/>
    <property type="molecule type" value="Genomic_DNA"/>
</dbReference>
<sequence length="530" mass="59260">MQGDIARYSITAACYSGFLLFGYDQGVFGGLLSNRHFLETFNYPSPTIQGQIVATYDIGCIIGTLLSIFIGDKLGRRRCILVGCVILIIGGILQASSYSLPPMIVGRVVAGIGNGMNTIAIPIWQCETAKAHHRGKLIVFQLVTNTFGIVITNVCQNLSPHRNKILYCELMRTSKWMNYGFTYIPNHPVSWRFPLAFQCFFAIIAIAMVLVAPESPRWLVMRDRVEEAQKILARLAGKPSNNTEVMDEIQYLVATVLHEGEVQNSVSVREVFSSREQMTIRRILLGAGTPFFQQMGGVNVIAYYLPVVLVRSFGMTDRMALALSACDSISLMFWGAITAFLIDRVGRRRLMLGGVAASGICFALVAVGLRYGGPGSPNKGMSIFAVVFIFMYYVFYGMSMLSIPYMYPAEINSQRMRNIGTSIATAVNWIFVYVVVVITPTAIENIGWKYYLIYAVFNISFVPVIWRWYVETANLSLEQVDRLFRIKYEGGKGISWKEATRLAGVENQEVIGRKIHDVEHAEFVQNAEQN</sequence>
<keyword evidence="3 7" id="KW-0813">Transport</keyword>
<feature type="domain" description="Major facilitator superfamily (MFS) profile" evidence="9">
    <location>
        <begin position="10"/>
        <end position="473"/>
    </location>
</feature>
<dbReference type="SUPFAM" id="SSF103473">
    <property type="entry name" value="MFS general substrate transporter"/>
    <property type="match status" value="1"/>
</dbReference>
<evidence type="ECO:0000256" key="2">
    <source>
        <dbReference type="ARBA" id="ARBA00010992"/>
    </source>
</evidence>
<feature type="transmembrane region" description="Helical" evidence="8">
    <location>
        <begin position="104"/>
        <end position="125"/>
    </location>
</feature>